<dbReference type="PANTHER" id="PTHR32282:SF33">
    <property type="entry name" value="PEPTIDOGLYCAN GLYCOSYLTRANSFERASE"/>
    <property type="match status" value="1"/>
</dbReference>
<dbReference type="InterPro" id="IPR036950">
    <property type="entry name" value="PBP_transglycosylase"/>
</dbReference>
<keyword evidence="6" id="KW-1185">Reference proteome</keyword>
<evidence type="ECO:0000313" key="6">
    <source>
        <dbReference type="Proteomes" id="UP000029264"/>
    </source>
</evidence>
<dbReference type="GO" id="GO:0008955">
    <property type="term" value="F:peptidoglycan glycosyltransferase activity"/>
    <property type="evidence" value="ECO:0007669"/>
    <property type="project" value="TreeGrafter"/>
</dbReference>
<dbReference type="OrthoDB" id="9766909at2"/>
<protein>
    <recommendedName>
        <fullName evidence="4">Glycosyl transferase family 51 domain-containing protein</fullName>
    </recommendedName>
</protein>
<dbReference type="Gene3D" id="1.10.3810.10">
    <property type="entry name" value="Biosynthetic peptidoglycan transglycosylase-like"/>
    <property type="match status" value="1"/>
</dbReference>
<dbReference type="SUPFAM" id="SSF53955">
    <property type="entry name" value="Lysozyme-like"/>
    <property type="match status" value="1"/>
</dbReference>
<accession>A0A094JJB8</accession>
<evidence type="ECO:0000256" key="2">
    <source>
        <dbReference type="ARBA" id="ARBA00022679"/>
    </source>
</evidence>
<feature type="transmembrane region" description="Helical" evidence="3">
    <location>
        <begin position="9"/>
        <end position="29"/>
    </location>
</feature>
<keyword evidence="3" id="KW-0472">Membrane</keyword>
<evidence type="ECO:0000256" key="1">
    <source>
        <dbReference type="ARBA" id="ARBA00004752"/>
    </source>
</evidence>
<organism evidence="5 6">
    <name type="scientific">Shewanella mangrovi</name>
    <dbReference type="NCBI Taxonomy" id="1515746"/>
    <lineage>
        <taxon>Bacteria</taxon>
        <taxon>Pseudomonadati</taxon>
        <taxon>Pseudomonadota</taxon>
        <taxon>Gammaproteobacteria</taxon>
        <taxon>Alteromonadales</taxon>
        <taxon>Shewanellaceae</taxon>
        <taxon>Shewanella</taxon>
    </lineage>
</organism>
<dbReference type="Pfam" id="PF00912">
    <property type="entry name" value="Transgly"/>
    <property type="match status" value="1"/>
</dbReference>
<comment type="pathway">
    <text evidence="1">Cell wall biogenesis; peptidoglycan biosynthesis.</text>
</comment>
<dbReference type="Proteomes" id="UP000029264">
    <property type="component" value="Unassembled WGS sequence"/>
</dbReference>
<name>A0A094JJB8_9GAMM</name>
<dbReference type="EMBL" id="JPEO01000003">
    <property type="protein sequence ID" value="KFZ38144.1"/>
    <property type="molecule type" value="Genomic_DNA"/>
</dbReference>
<evidence type="ECO:0000256" key="3">
    <source>
        <dbReference type="SAM" id="Phobius"/>
    </source>
</evidence>
<gene>
    <name evidence="5" type="ORF">HR45_06470</name>
</gene>
<proteinExistence type="predicted"/>
<dbReference type="RefSeq" id="WP_037440896.1">
    <property type="nucleotide sequence ID" value="NZ_JPEO01000003.1"/>
</dbReference>
<keyword evidence="3" id="KW-0812">Transmembrane</keyword>
<dbReference type="InterPro" id="IPR050396">
    <property type="entry name" value="Glycosyltr_51/Transpeptidase"/>
</dbReference>
<keyword evidence="2" id="KW-0808">Transferase</keyword>
<dbReference type="PANTHER" id="PTHR32282">
    <property type="entry name" value="BINDING PROTEIN TRANSPEPTIDASE, PUTATIVE-RELATED"/>
    <property type="match status" value="1"/>
</dbReference>
<evidence type="ECO:0000313" key="5">
    <source>
        <dbReference type="EMBL" id="KFZ38144.1"/>
    </source>
</evidence>
<dbReference type="AlphaFoldDB" id="A0A094JJB8"/>
<dbReference type="STRING" id="1515746.HR45_06470"/>
<keyword evidence="3" id="KW-1133">Transmembrane helix</keyword>
<evidence type="ECO:0000259" key="4">
    <source>
        <dbReference type="Pfam" id="PF00912"/>
    </source>
</evidence>
<dbReference type="InterPro" id="IPR001264">
    <property type="entry name" value="Glyco_trans_51"/>
</dbReference>
<dbReference type="eggNOG" id="COG0744">
    <property type="taxonomic scope" value="Bacteria"/>
</dbReference>
<comment type="caution">
    <text evidence="5">The sequence shown here is derived from an EMBL/GenBank/DDBJ whole genome shotgun (WGS) entry which is preliminary data.</text>
</comment>
<sequence>MAKRAFLKFVYILLSLPMLVMAVLCYFFNIGNVRFYYNLCINTVRENDKTYPQELIQCLYLGEDKRGQSHLGVDYFGIVRAIWSIIKGRIQGASTIEQQFVRTVIGRYERTLTRKFFEQLLSHLVCLRLKKQQIAESYLSIAFFGSQMRGLSELIEQLSPESFELSFYAGAVARLKYPQPERVSPVWLEKHSKRTEWIVQQYNSANKLLNNEKKRLVFFES</sequence>
<dbReference type="InterPro" id="IPR023346">
    <property type="entry name" value="Lysozyme-like_dom_sf"/>
</dbReference>
<feature type="domain" description="Glycosyl transferase family 51" evidence="4">
    <location>
        <begin position="49"/>
        <end position="200"/>
    </location>
</feature>
<reference evidence="5 6" key="1">
    <citation type="submission" date="2014-06" db="EMBL/GenBank/DDBJ databases">
        <title>Shewanella sp. YQH10.</title>
        <authorList>
            <person name="Liu Y."/>
            <person name="Zeng R."/>
        </authorList>
    </citation>
    <scope>NUCLEOTIDE SEQUENCE [LARGE SCALE GENOMIC DNA]</scope>
    <source>
        <strain evidence="5 6">YQH10</strain>
    </source>
</reference>